<reference evidence="3" key="1">
    <citation type="journal article" date="2021" name="Nat. Commun.">
        <title>Genetic determinants of endophytism in the Arabidopsis root mycobiome.</title>
        <authorList>
            <person name="Mesny F."/>
            <person name="Miyauchi S."/>
            <person name="Thiergart T."/>
            <person name="Pickel B."/>
            <person name="Atanasova L."/>
            <person name="Karlsson M."/>
            <person name="Huettel B."/>
            <person name="Barry K.W."/>
            <person name="Haridas S."/>
            <person name="Chen C."/>
            <person name="Bauer D."/>
            <person name="Andreopoulos W."/>
            <person name="Pangilinan J."/>
            <person name="LaButti K."/>
            <person name="Riley R."/>
            <person name="Lipzen A."/>
            <person name="Clum A."/>
            <person name="Drula E."/>
            <person name="Henrissat B."/>
            <person name="Kohler A."/>
            <person name="Grigoriev I.V."/>
            <person name="Martin F.M."/>
            <person name="Hacquard S."/>
        </authorList>
    </citation>
    <scope>NUCLEOTIDE SEQUENCE</scope>
    <source>
        <strain evidence="3">MPI-CAGE-CH-0235</strain>
    </source>
</reference>
<evidence type="ECO:0000259" key="2">
    <source>
        <dbReference type="Pfam" id="PF22980"/>
    </source>
</evidence>
<evidence type="ECO:0000313" key="3">
    <source>
        <dbReference type="EMBL" id="KAH7321173.1"/>
    </source>
</evidence>
<comment type="caution">
    <text evidence="3">The sequence shown here is derived from an EMBL/GenBank/DDBJ whole genome shotgun (WGS) entry which is preliminary data.</text>
</comment>
<proteinExistence type="predicted"/>
<evidence type="ECO:0000256" key="1">
    <source>
        <dbReference type="SAM" id="MobiDB-lite"/>
    </source>
</evidence>
<feature type="compositionally biased region" description="Basic and acidic residues" evidence="1">
    <location>
        <begin position="220"/>
        <end position="231"/>
    </location>
</feature>
<dbReference type="EMBL" id="JAGPNK010000005">
    <property type="protein sequence ID" value="KAH7321173.1"/>
    <property type="molecule type" value="Genomic_DNA"/>
</dbReference>
<accession>A0A8K0WU19</accession>
<dbReference type="InterPro" id="IPR054505">
    <property type="entry name" value="Myb_DNA-bind_8"/>
</dbReference>
<evidence type="ECO:0000313" key="4">
    <source>
        <dbReference type="Proteomes" id="UP000813444"/>
    </source>
</evidence>
<feature type="compositionally biased region" description="Acidic residues" evidence="1">
    <location>
        <begin position="208"/>
        <end position="218"/>
    </location>
</feature>
<name>A0A8K0WU19_9HYPO</name>
<feature type="compositionally biased region" description="Acidic residues" evidence="1">
    <location>
        <begin position="139"/>
        <end position="159"/>
    </location>
</feature>
<feature type="compositionally biased region" description="Basic and acidic residues" evidence="1">
    <location>
        <begin position="194"/>
        <end position="207"/>
    </location>
</feature>
<gene>
    <name evidence="3" type="ORF">B0I35DRAFT_408161</name>
</gene>
<protein>
    <recommendedName>
        <fullName evidence="2">Myb-like DNA-binding domain-containing protein</fullName>
    </recommendedName>
</protein>
<feature type="region of interest" description="Disordered" evidence="1">
    <location>
        <begin position="52"/>
        <end position="251"/>
    </location>
</feature>
<keyword evidence="4" id="KW-1185">Reference proteome</keyword>
<feature type="domain" description="Myb-like DNA-binding" evidence="2">
    <location>
        <begin position="8"/>
        <end position="55"/>
    </location>
</feature>
<feature type="compositionally biased region" description="Low complexity" evidence="1">
    <location>
        <begin position="172"/>
        <end position="184"/>
    </location>
</feature>
<sequence>MSKVEPMDQVRFLVSCIGHTSNGRSKPDFEAVALDLGIVSKAAAQKRYERMLKANNVTPVGRAASKAPAAANDDEAKPGARKPAAKKTAGAKRTPVPSNAPAPKAAAGSKRKPSARLAVPNGRRAVKKIKYSDSVKSEDDSDDKPDSAESDDEMSEEDATEKSAARLPTPPTRAKATRAPASKRGTARGSNRAVKKEADQIKVKNDEPESDDVQEGVDEAVSKKDIKRENENDSELSDPPTADEGPVKEEQ</sequence>
<dbReference type="Proteomes" id="UP000813444">
    <property type="component" value="Unassembled WGS sequence"/>
</dbReference>
<organism evidence="3 4">
    <name type="scientific">Stachybotrys elegans</name>
    <dbReference type="NCBI Taxonomy" id="80388"/>
    <lineage>
        <taxon>Eukaryota</taxon>
        <taxon>Fungi</taxon>
        <taxon>Dikarya</taxon>
        <taxon>Ascomycota</taxon>
        <taxon>Pezizomycotina</taxon>
        <taxon>Sordariomycetes</taxon>
        <taxon>Hypocreomycetidae</taxon>
        <taxon>Hypocreales</taxon>
        <taxon>Stachybotryaceae</taxon>
        <taxon>Stachybotrys</taxon>
    </lineage>
</organism>
<dbReference type="OrthoDB" id="5353914at2759"/>
<dbReference type="Pfam" id="PF22980">
    <property type="entry name" value="Myb_DNA-bind_8"/>
    <property type="match status" value="1"/>
</dbReference>
<dbReference type="AlphaFoldDB" id="A0A8K0WU19"/>